<dbReference type="HOGENOM" id="CLU_3135148_0_0_4"/>
<evidence type="ECO:0000313" key="1">
    <source>
        <dbReference type="EMBL" id="EEG23231.1"/>
    </source>
</evidence>
<organism evidence="1 2">
    <name type="scientific">Eikenella corrodens ATCC 23834</name>
    <dbReference type="NCBI Taxonomy" id="546274"/>
    <lineage>
        <taxon>Bacteria</taxon>
        <taxon>Pseudomonadati</taxon>
        <taxon>Pseudomonadota</taxon>
        <taxon>Betaproteobacteria</taxon>
        <taxon>Neisseriales</taxon>
        <taxon>Neisseriaceae</taxon>
        <taxon>Eikenella</taxon>
    </lineage>
</organism>
<dbReference type="EMBL" id="ACEA01000045">
    <property type="protein sequence ID" value="EEG23231.1"/>
    <property type="molecule type" value="Genomic_DNA"/>
</dbReference>
<proteinExistence type="predicted"/>
<reference evidence="1 2" key="1">
    <citation type="submission" date="2009-01" db="EMBL/GenBank/DDBJ databases">
        <authorList>
            <person name="Fulton L."/>
            <person name="Clifton S."/>
            <person name="Chinwalla A.T."/>
            <person name="Mitreva M."/>
            <person name="Sodergren E."/>
            <person name="Weinstock G."/>
            <person name="Clifton S."/>
            <person name="Dooling D.J."/>
            <person name="Fulton B."/>
            <person name="Minx P."/>
            <person name="Pepin K.H."/>
            <person name="Johnson M."/>
            <person name="Bhonagiri V."/>
            <person name="Nash W.E."/>
            <person name="Mardis E.R."/>
            <person name="Wilson R.K."/>
        </authorList>
    </citation>
    <scope>NUCLEOTIDE SEQUENCE [LARGE SCALE GENOMIC DNA]</scope>
    <source>
        <strain evidence="1 2">ATCC 23834</strain>
    </source>
</reference>
<sequence>MQGKTDWHCRFCTNFADAALNHPERLPENAQPFSGSLLFWKQDDQPINR</sequence>
<dbReference type="Proteomes" id="UP000005837">
    <property type="component" value="Unassembled WGS sequence"/>
</dbReference>
<protein>
    <submittedName>
        <fullName evidence="1">Uncharacterized protein</fullName>
    </submittedName>
</protein>
<accession>C0DXQ0</accession>
<evidence type="ECO:0000313" key="2">
    <source>
        <dbReference type="Proteomes" id="UP000005837"/>
    </source>
</evidence>
<gene>
    <name evidence="1" type="ORF">EIKCOROL_02161</name>
</gene>
<comment type="caution">
    <text evidence="1">The sequence shown here is derived from an EMBL/GenBank/DDBJ whole genome shotgun (WGS) entry which is preliminary data.</text>
</comment>
<name>C0DXQ0_EIKCO</name>
<dbReference type="AlphaFoldDB" id="C0DXQ0"/>